<gene>
    <name evidence="1" type="ORF">G3M56_006700</name>
</gene>
<sequence>MKAPNEKQRARLVRASRKAAKRQTVASREAVRSLRVQTVATWKRVVLAVAGVLLMSLAAVVYVTQGALVGAALIGTTGVGVLIFGVVGRKHSIDRAIRGLDASVSNQLIDAIFDQLG</sequence>
<dbReference type="Proteomes" id="UP000475117">
    <property type="component" value="Chromosome"/>
</dbReference>
<name>A0A6B3L0X1_9BACT</name>
<dbReference type="EMBL" id="CP066776">
    <property type="protein sequence ID" value="QQL46258.1"/>
    <property type="molecule type" value="Genomic_DNA"/>
</dbReference>
<organism evidence="1 2">
    <name type="scientific">Sulfuriroseicoccus oceanibius</name>
    <dbReference type="NCBI Taxonomy" id="2707525"/>
    <lineage>
        <taxon>Bacteria</taxon>
        <taxon>Pseudomonadati</taxon>
        <taxon>Verrucomicrobiota</taxon>
        <taxon>Verrucomicrobiia</taxon>
        <taxon>Verrucomicrobiales</taxon>
        <taxon>Verrucomicrobiaceae</taxon>
        <taxon>Sulfuriroseicoccus</taxon>
    </lineage>
</organism>
<evidence type="ECO:0000313" key="1">
    <source>
        <dbReference type="EMBL" id="QQL46258.1"/>
    </source>
</evidence>
<dbReference type="AlphaFoldDB" id="A0A6B3L0X1"/>
<dbReference type="KEGG" id="soa:G3M56_006700"/>
<reference evidence="1 2" key="1">
    <citation type="submission" date="2020-12" db="EMBL/GenBank/DDBJ databases">
        <title>Sulforoseuscoccus oceanibium gen. nov., sp. nov., a representative of the phylum Verrucomicrobia with special cytoplasmic membrane, and proposal of Sulforoseuscoccusaceae fam. nov.</title>
        <authorList>
            <person name="Xi F."/>
        </authorList>
    </citation>
    <scope>NUCLEOTIDE SEQUENCE [LARGE SCALE GENOMIC DNA]</scope>
    <source>
        <strain evidence="1 2">T37</strain>
    </source>
</reference>
<dbReference type="RefSeq" id="WP_164361393.1">
    <property type="nucleotide sequence ID" value="NZ_CP066776.1"/>
</dbReference>
<evidence type="ECO:0000313" key="2">
    <source>
        <dbReference type="Proteomes" id="UP000475117"/>
    </source>
</evidence>
<protein>
    <submittedName>
        <fullName evidence="1">Uncharacterized protein</fullName>
    </submittedName>
</protein>
<proteinExistence type="predicted"/>
<accession>A0A6B3L0X1</accession>
<keyword evidence="2" id="KW-1185">Reference proteome</keyword>